<dbReference type="InterPro" id="IPR001810">
    <property type="entry name" value="F-box_dom"/>
</dbReference>
<dbReference type="PANTHER" id="PTHR34145">
    <property type="entry name" value="OS02G0105600 PROTEIN"/>
    <property type="match status" value="1"/>
</dbReference>
<proteinExistence type="predicted"/>
<dbReference type="InterPro" id="IPR036047">
    <property type="entry name" value="F-box-like_dom_sf"/>
</dbReference>
<dbReference type="Gene3D" id="3.80.10.10">
    <property type="entry name" value="Ribonuclease Inhibitor"/>
    <property type="match status" value="1"/>
</dbReference>
<accession>A0AAD5JQ00</accession>
<dbReference type="Proteomes" id="UP001064489">
    <property type="component" value="Chromosome 13"/>
</dbReference>
<comment type="caution">
    <text evidence="2">The sequence shown here is derived from an EMBL/GenBank/DDBJ whole genome shotgun (WGS) entry which is preliminary data.</text>
</comment>
<dbReference type="InterPro" id="IPR053781">
    <property type="entry name" value="F-box_AtFBL13-like"/>
</dbReference>
<organism evidence="2 3">
    <name type="scientific">Acer negundo</name>
    <name type="common">Box elder</name>
    <dbReference type="NCBI Taxonomy" id="4023"/>
    <lineage>
        <taxon>Eukaryota</taxon>
        <taxon>Viridiplantae</taxon>
        <taxon>Streptophyta</taxon>
        <taxon>Embryophyta</taxon>
        <taxon>Tracheophyta</taxon>
        <taxon>Spermatophyta</taxon>
        <taxon>Magnoliopsida</taxon>
        <taxon>eudicotyledons</taxon>
        <taxon>Gunneridae</taxon>
        <taxon>Pentapetalae</taxon>
        <taxon>rosids</taxon>
        <taxon>malvids</taxon>
        <taxon>Sapindales</taxon>
        <taxon>Sapindaceae</taxon>
        <taxon>Hippocastanoideae</taxon>
        <taxon>Acereae</taxon>
        <taxon>Acer</taxon>
    </lineage>
</organism>
<keyword evidence="3" id="KW-1185">Reference proteome</keyword>
<dbReference type="EMBL" id="JAJSOW010000002">
    <property type="protein sequence ID" value="KAI9197739.1"/>
    <property type="molecule type" value="Genomic_DNA"/>
</dbReference>
<dbReference type="Pfam" id="PF00646">
    <property type="entry name" value="F-box"/>
    <property type="match status" value="1"/>
</dbReference>
<gene>
    <name evidence="2" type="ORF">LWI28_003502</name>
</gene>
<evidence type="ECO:0000313" key="3">
    <source>
        <dbReference type="Proteomes" id="UP001064489"/>
    </source>
</evidence>
<dbReference type="SUPFAM" id="SSF52047">
    <property type="entry name" value="RNI-like"/>
    <property type="match status" value="1"/>
</dbReference>
<dbReference type="InterPro" id="IPR053772">
    <property type="entry name" value="At1g61320/At1g61330-like"/>
</dbReference>
<evidence type="ECO:0000259" key="1">
    <source>
        <dbReference type="PROSITE" id="PS50181"/>
    </source>
</evidence>
<evidence type="ECO:0000313" key="2">
    <source>
        <dbReference type="EMBL" id="KAI9197739.1"/>
    </source>
</evidence>
<dbReference type="PANTHER" id="PTHR34145:SF51">
    <property type="entry name" value="FBD DOMAIN-CONTAINING PROTEIN"/>
    <property type="match status" value="1"/>
</dbReference>
<dbReference type="SUPFAM" id="SSF81383">
    <property type="entry name" value="F-box domain"/>
    <property type="match status" value="1"/>
</dbReference>
<dbReference type="Pfam" id="PF23622">
    <property type="entry name" value="LRR_At1g61320_AtMIF1"/>
    <property type="match status" value="1"/>
</dbReference>
<dbReference type="InterPro" id="IPR032675">
    <property type="entry name" value="LRR_dom_sf"/>
</dbReference>
<name>A0AAD5JQ00_ACENE</name>
<dbReference type="CDD" id="cd22160">
    <property type="entry name" value="F-box_AtFBL13-like"/>
    <property type="match status" value="1"/>
</dbReference>
<dbReference type="InterPro" id="IPR055357">
    <property type="entry name" value="LRR_At1g61320_AtMIF1"/>
</dbReference>
<sequence length="450" mass="51633">MNKRIDKVDRISELPEPILHHILSFLPSDEVARTSVLSTKWETAWRTCPVLKFDSAIFKDYSLHSITNLNEGELRRRNELFNCLAQIIRIRHCRFMLSMEKFTLEISLFVDLEFAAFVEQCICHAVGCNVKELKILFIAEDINWYIIPPILLFADSIEHLELKCCTLKSPRNYVNLSSLRKLVLSKVYMDDHMIKNLLGGCPLIEILRLEDCGGFKSLELVGLTRLEDLFIISCMDLVEINFETPNLQFLAYAGNIVSLSVNALALSEIYLMIPLNVETQRYIEFLANFYFSEVLTWHISKSVDVMVPRELREKIPSPLSNLKLLNLNCNVAPTGRTIAKVVDTLLWFAPHAKTISVGKFGDFGRARQQTVPEIAVTCPHRSLNDVITWSKNRKPVCSSIEQRSREAWTKTMRIRGLWLAPDKLYHFVFSALVSYSRYPSLRSNSIRVGA</sequence>
<dbReference type="Gene3D" id="1.20.1280.50">
    <property type="match status" value="1"/>
</dbReference>
<reference evidence="2 3" key="1">
    <citation type="journal article" date="2022" name="Plant J.">
        <title>Strategies of tolerance reflected in two North American maple genomes.</title>
        <authorList>
            <person name="McEvoy S.L."/>
            <person name="Sezen U.U."/>
            <person name="Trouern-Trend A."/>
            <person name="McMahon S.M."/>
            <person name="Schaberg P.G."/>
            <person name="Yang J."/>
            <person name="Wegrzyn J.L."/>
            <person name="Swenson N.G."/>
        </authorList>
    </citation>
    <scope>NUCLEOTIDE SEQUENCE [LARGE SCALE GENOMIC DNA]</scope>
    <source>
        <strain evidence="2">91603</strain>
    </source>
</reference>
<dbReference type="PROSITE" id="PS50181">
    <property type="entry name" value="FBOX"/>
    <property type="match status" value="1"/>
</dbReference>
<dbReference type="AlphaFoldDB" id="A0AAD5JQ00"/>
<protein>
    <recommendedName>
        <fullName evidence="1">F-box domain-containing protein</fullName>
    </recommendedName>
</protein>
<feature type="domain" description="F-box" evidence="1">
    <location>
        <begin position="8"/>
        <end position="61"/>
    </location>
</feature>